<reference evidence="2" key="2">
    <citation type="submission" date="2012-06" db="EMBL/GenBank/DDBJ databases">
        <authorList>
            <person name="Yu Y."/>
            <person name="Currie J."/>
            <person name="Lomeli R."/>
            <person name="Angelova A."/>
            <person name="Collura K."/>
            <person name="Wissotski M."/>
            <person name="Campos D."/>
            <person name="Kudrna D."/>
            <person name="Golser W."/>
            <person name="Ashely E."/>
            <person name="Descour A."/>
            <person name="Fernandes J."/>
            <person name="Soderlund C."/>
            <person name="Walbot V."/>
        </authorList>
    </citation>
    <scope>NUCLEOTIDE SEQUENCE</scope>
    <source>
        <strain evidence="2">B73</strain>
    </source>
</reference>
<dbReference type="AlphaFoldDB" id="C0P907"/>
<evidence type="ECO:0000313" key="2">
    <source>
        <dbReference type="EMBL" id="ACN30652.1"/>
    </source>
</evidence>
<sequence>MHEHRNRISKHPDYSFPLPRFWLYACLVEHRQRQHAPRRVRLLRRRQCQRYLVPAAGGDASAAAAAIAIASHRFGVSRQQAEPVQELRVRHEEVVLLLVPVPVPVPGVRHERPHVGPLSRRVRQDRRGSGSGLLRRAGRGLRRRLGRGGRERRRPLPALLLVGNAARLGLAVADLAEVEAHGARAEGVGLGPAPVLLEGGAQAADERVEAAPSLAQRARARRGRRRVAEEGAPRRVDLGLAELVEVAQELEHVRAAAPRQLQRRPVVAQVLPERVPVPPLLRLVAARPRRLRAVGRASSDVHLHVLRLPLPPQISRAHLSARRPRRPPLSGLRSTRRRRRGGRREQMRFPFLGERLQEARPRKRRRGVVTDGGGRDAGGDR</sequence>
<organism evidence="2">
    <name type="scientific">Zea mays</name>
    <name type="common">Maize</name>
    <dbReference type="NCBI Taxonomy" id="4577"/>
    <lineage>
        <taxon>Eukaryota</taxon>
        <taxon>Viridiplantae</taxon>
        <taxon>Streptophyta</taxon>
        <taxon>Embryophyta</taxon>
        <taxon>Tracheophyta</taxon>
        <taxon>Spermatophyta</taxon>
        <taxon>Magnoliopsida</taxon>
        <taxon>Liliopsida</taxon>
        <taxon>Poales</taxon>
        <taxon>Poaceae</taxon>
        <taxon>PACMAD clade</taxon>
        <taxon>Panicoideae</taxon>
        <taxon>Andropogonodae</taxon>
        <taxon>Andropogoneae</taxon>
        <taxon>Tripsacinae</taxon>
        <taxon>Zea</taxon>
    </lineage>
</organism>
<evidence type="ECO:0000256" key="1">
    <source>
        <dbReference type="SAM" id="MobiDB-lite"/>
    </source>
</evidence>
<accession>C0P907</accession>
<dbReference type="EMBL" id="BT064776">
    <property type="protein sequence ID" value="ACN30652.1"/>
    <property type="molecule type" value="mRNA"/>
</dbReference>
<name>C0P907_MAIZE</name>
<feature type="region of interest" description="Disordered" evidence="1">
    <location>
        <begin position="316"/>
        <end position="381"/>
    </location>
</feature>
<feature type="region of interest" description="Disordered" evidence="1">
    <location>
        <begin position="110"/>
        <end position="134"/>
    </location>
</feature>
<protein>
    <submittedName>
        <fullName evidence="2">Uncharacterized protein</fullName>
    </submittedName>
</protein>
<reference evidence="2" key="1">
    <citation type="journal article" date="2009" name="PLoS Genet.">
        <title>Sequencing, mapping, and analysis of 27,455 maize full-length cDNAs.</title>
        <authorList>
            <person name="Soderlund C."/>
            <person name="Descour A."/>
            <person name="Kudrna D."/>
            <person name="Bomhoff M."/>
            <person name="Boyd L."/>
            <person name="Currie J."/>
            <person name="Angelova A."/>
            <person name="Collura K."/>
            <person name="Wissotski M."/>
            <person name="Ashley E."/>
            <person name="Morrow D."/>
            <person name="Fernandes J."/>
            <person name="Walbot V."/>
            <person name="Yu Y."/>
        </authorList>
    </citation>
    <scope>NUCLEOTIDE SEQUENCE</scope>
    <source>
        <strain evidence="2">B73</strain>
    </source>
</reference>
<proteinExistence type="evidence at transcript level"/>